<evidence type="ECO:0000313" key="4">
    <source>
        <dbReference type="Proteomes" id="UP000078546"/>
    </source>
</evidence>
<dbReference type="AlphaFoldDB" id="A0A1A8VLU5"/>
<keyword evidence="1" id="KW-0812">Transmembrane</keyword>
<dbReference type="EMBL" id="FLQU01000086">
    <property type="protein sequence ID" value="SBS80619.1"/>
    <property type="molecule type" value="Genomic_DNA"/>
</dbReference>
<evidence type="ECO:0000256" key="1">
    <source>
        <dbReference type="SAM" id="Phobius"/>
    </source>
</evidence>
<dbReference type="Proteomes" id="UP000078546">
    <property type="component" value="Unassembled WGS sequence"/>
</dbReference>
<evidence type="ECO:0000313" key="5">
    <source>
        <dbReference type="Proteomes" id="UP000078560"/>
    </source>
</evidence>
<dbReference type="EMBL" id="FLQV01000761">
    <property type="protein sequence ID" value="SBS97854.1"/>
    <property type="molecule type" value="Genomic_DNA"/>
</dbReference>
<feature type="transmembrane region" description="Helical" evidence="1">
    <location>
        <begin position="189"/>
        <end position="206"/>
    </location>
</feature>
<gene>
    <name evidence="3" type="ORF">POVCU1_041530</name>
    <name evidence="2" type="ORF">POVCU2_0006260</name>
</gene>
<dbReference type="VEuPathDB" id="PlasmoDB:PocGH01_00152100"/>
<evidence type="ECO:0000313" key="2">
    <source>
        <dbReference type="EMBL" id="SBS80619.1"/>
    </source>
</evidence>
<accession>A0A1A8VLU5</accession>
<name>A0A1A8VLU5_PLAOA</name>
<proteinExistence type="predicted"/>
<dbReference type="Proteomes" id="UP000078560">
    <property type="component" value="Unassembled WGS sequence"/>
</dbReference>
<reference evidence="2" key="1">
    <citation type="submission" date="2016-05" db="EMBL/GenBank/DDBJ databases">
        <authorList>
            <person name="Lavstsen T."/>
            <person name="Jespersen J.S."/>
        </authorList>
    </citation>
    <scope>NUCLEOTIDE SEQUENCE [LARGE SCALE GENOMIC DNA]</scope>
</reference>
<reference evidence="4 5" key="2">
    <citation type="submission" date="2016-05" db="EMBL/GenBank/DDBJ databases">
        <authorList>
            <person name="Naeem Raeece"/>
        </authorList>
    </citation>
    <scope>NUCLEOTIDE SEQUENCE [LARGE SCALE GENOMIC DNA]</scope>
</reference>
<feature type="transmembrane region" description="Helical" evidence="1">
    <location>
        <begin position="40"/>
        <end position="57"/>
    </location>
</feature>
<keyword evidence="1" id="KW-0472">Membrane</keyword>
<protein>
    <submittedName>
        <fullName evidence="2">Uncharacterized protein</fullName>
    </submittedName>
</protein>
<sequence>MASHNNQKNNTNQDKAFTAKCATRSEKCPKKRGYTNSLNLFTKLFAFTLLVLVIHLCNKNYTFKDNVVDENGLCKTGDLKNVRILSEMNGNFRRYEDDINMSREDVNSRRDYNGGFTGNWTPQENEEYRRTYHRVNDDMESREYANNNTNEMNFSCFNSGLCQKLKKNALYIIPSMIGSYYAWNYLGTQNFLLVAVIIGALFYANYNPR</sequence>
<organism evidence="2 5">
    <name type="scientific">Plasmodium ovale curtisi</name>
    <dbReference type="NCBI Taxonomy" id="864141"/>
    <lineage>
        <taxon>Eukaryota</taxon>
        <taxon>Sar</taxon>
        <taxon>Alveolata</taxon>
        <taxon>Apicomplexa</taxon>
        <taxon>Aconoidasida</taxon>
        <taxon>Haemosporida</taxon>
        <taxon>Plasmodiidae</taxon>
        <taxon>Plasmodium</taxon>
        <taxon>Plasmodium (Plasmodium)</taxon>
    </lineage>
</organism>
<evidence type="ECO:0000313" key="3">
    <source>
        <dbReference type="EMBL" id="SBS97854.1"/>
    </source>
</evidence>
<keyword evidence="1" id="KW-1133">Transmembrane helix</keyword>